<keyword evidence="1" id="KW-0812">Transmembrane</keyword>
<dbReference type="InterPro" id="IPR050256">
    <property type="entry name" value="Glycosyltransferase_2"/>
</dbReference>
<dbReference type="AlphaFoldDB" id="A0A2M6WI45"/>
<reference evidence="4" key="1">
    <citation type="submission" date="2017-09" db="EMBL/GenBank/DDBJ databases">
        <title>Depth-based differentiation of microbial function through sediment-hosted aquifers and enrichment of novel symbionts in the deep terrestrial subsurface.</title>
        <authorList>
            <person name="Probst A.J."/>
            <person name="Ladd B."/>
            <person name="Jarett J.K."/>
            <person name="Geller-Mcgrath D.E."/>
            <person name="Sieber C.M.K."/>
            <person name="Emerson J.B."/>
            <person name="Anantharaman K."/>
            <person name="Thomas B.C."/>
            <person name="Malmstrom R."/>
            <person name="Stieglmeier M."/>
            <person name="Klingl A."/>
            <person name="Woyke T."/>
            <person name="Ryan C.M."/>
            <person name="Banfield J.F."/>
        </authorList>
    </citation>
    <scope>NUCLEOTIDE SEQUENCE [LARGE SCALE GENOMIC DNA]</scope>
</reference>
<dbReference type="EMBL" id="PFBA01000023">
    <property type="protein sequence ID" value="PIT92426.1"/>
    <property type="molecule type" value="Genomic_DNA"/>
</dbReference>
<dbReference type="SUPFAM" id="SSF53448">
    <property type="entry name" value="Nucleotide-diphospho-sugar transferases"/>
    <property type="match status" value="1"/>
</dbReference>
<keyword evidence="1" id="KW-1133">Transmembrane helix</keyword>
<dbReference type="PANTHER" id="PTHR48090">
    <property type="entry name" value="UNDECAPRENYL-PHOSPHATE 4-DEOXY-4-FORMAMIDO-L-ARABINOSE TRANSFERASE-RELATED"/>
    <property type="match status" value="1"/>
</dbReference>
<accession>A0A2M6WI45</accession>
<name>A0A2M6WI45_9BACT</name>
<dbReference type="CDD" id="cd04179">
    <property type="entry name" value="DPM_DPG-synthase_like"/>
    <property type="match status" value="1"/>
</dbReference>
<keyword evidence="1" id="KW-0472">Membrane</keyword>
<evidence type="ECO:0000313" key="4">
    <source>
        <dbReference type="Proteomes" id="UP000228635"/>
    </source>
</evidence>
<dbReference type="Gene3D" id="3.90.550.10">
    <property type="entry name" value="Spore Coat Polysaccharide Biosynthesis Protein SpsA, Chain A"/>
    <property type="match status" value="1"/>
</dbReference>
<comment type="caution">
    <text evidence="3">The sequence shown here is derived from an EMBL/GenBank/DDBJ whole genome shotgun (WGS) entry which is preliminary data.</text>
</comment>
<dbReference type="Pfam" id="PF00535">
    <property type="entry name" value="Glycos_transf_2"/>
    <property type="match status" value="1"/>
</dbReference>
<gene>
    <name evidence="3" type="ORF">COU08_02425</name>
</gene>
<evidence type="ECO:0000313" key="3">
    <source>
        <dbReference type="EMBL" id="PIT92426.1"/>
    </source>
</evidence>
<proteinExistence type="predicted"/>
<dbReference type="PANTHER" id="PTHR48090:SF7">
    <property type="entry name" value="RFBJ PROTEIN"/>
    <property type="match status" value="1"/>
</dbReference>
<feature type="transmembrane region" description="Helical" evidence="1">
    <location>
        <begin position="274"/>
        <end position="295"/>
    </location>
</feature>
<sequence>MIKVSVVIPTYNEELAIKENVQRILATLDEIEDTSELVLVNDGSVDNTLKIVQEMAENDQRIRIVSYGKNRGRGFAMKIGFKQARGEFVITTESDLNWGSEIIKQFVEELKKGDADIVIASPHIKGGGMVNVPFHRWLLSYLGNRVFALVLPGRRTMSTGMTRSYRKEVLDALDLESESKVLHVEILYKALDLGYRVKEVPATLTWKKPEPGEVVRKSHFKVRSIVSHLLMSLDVRPFLFFGIIGIILIALGIIAGFYLLFVSLGGTSVAGRPLLFFSILAIIGGMQMLIFGFLASQNRNIKRQIIRTQKLVKEFEKSDNEV</sequence>
<dbReference type="InterPro" id="IPR001173">
    <property type="entry name" value="Glyco_trans_2-like"/>
</dbReference>
<feature type="transmembrane region" description="Helical" evidence="1">
    <location>
        <begin position="238"/>
        <end position="262"/>
    </location>
</feature>
<evidence type="ECO:0000259" key="2">
    <source>
        <dbReference type="Pfam" id="PF00535"/>
    </source>
</evidence>
<evidence type="ECO:0000256" key="1">
    <source>
        <dbReference type="SAM" id="Phobius"/>
    </source>
</evidence>
<protein>
    <recommendedName>
        <fullName evidence="2">Glycosyltransferase 2-like domain-containing protein</fullName>
    </recommendedName>
</protein>
<dbReference type="InterPro" id="IPR029044">
    <property type="entry name" value="Nucleotide-diphossugar_trans"/>
</dbReference>
<feature type="domain" description="Glycosyltransferase 2-like" evidence="2">
    <location>
        <begin position="5"/>
        <end position="172"/>
    </location>
</feature>
<dbReference type="Proteomes" id="UP000228635">
    <property type="component" value="Unassembled WGS sequence"/>
</dbReference>
<organism evidence="3 4">
    <name type="scientific">Candidatus Harrisonbacteria bacterium CG10_big_fil_rev_8_21_14_0_10_42_17</name>
    <dbReference type="NCBI Taxonomy" id="1974584"/>
    <lineage>
        <taxon>Bacteria</taxon>
        <taxon>Candidatus Harrisoniibacteriota</taxon>
    </lineage>
</organism>